<protein>
    <submittedName>
        <fullName evidence="1">Uncharacterized protein</fullName>
    </submittedName>
</protein>
<dbReference type="EMBL" id="JAMYWD010000002">
    <property type="protein sequence ID" value="KAJ4979769.1"/>
    <property type="molecule type" value="Genomic_DNA"/>
</dbReference>
<dbReference type="OrthoDB" id="512288at2759"/>
<evidence type="ECO:0000313" key="2">
    <source>
        <dbReference type="Proteomes" id="UP001141806"/>
    </source>
</evidence>
<accession>A0A9Q0R1P1</accession>
<proteinExistence type="predicted"/>
<evidence type="ECO:0000313" key="1">
    <source>
        <dbReference type="EMBL" id="KAJ4979769.1"/>
    </source>
</evidence>
<name>A0A9Q0R1P1_9MAGN</name>
<dbReference type="Proteomes" id="UP001141806">
    <property type="component" value="Unassembled WGS sequence"/>
</dbReference>
<gene>
    <name evidence="1" type="ORF">NE237_010549</name>
</gene>
<reference evidence="1" key="1">
    <citation type="journal article" date="2023" name="Plant J.">
        <title>The genome of the king protea, Protea cynaroides.</title>
        <authorList>
            <person name="Chang J."/>
            <person name="Duong T.A."/>
            <person name="Schoeman C."/>
            <person name="Ma X."/>
            <person name="Roodt D."/>
            <person name="Barker N."/>
            <person name="Li Z."/>
            <person name="Van de Peer Y."/>
            <person name="Mizrachi E."/>
        </authorList>
    </citation>
    <scope>NUCLEOTIDE SEQUENCE</scope>
    <source>
        <tissue evidence="1">Young leaves</tissue>
    </source>
</reference>
<keyword evidence="2" id="KW-1185">Reference proteome</keyword>
<comment type="caution">
    <text evidence="1">The sequence shown here is derived from an EMBL/GenBank/DDBJ whole genome shotgun (WGS) entry which is preliminary data.</text>
</comment>
<organism evidence="1 2">
    <name type="scientific">Protea cynaroides</name>
    <dbReference type="NCBI Taxonomy" id="273540"/>
    <lineage>
        <taxon>Eukaryota</taxon>
        <taxon>Viridiplantae</taxon>
        <taxon>Streptophyta</taxon>
        <taxon>Embryophyta</taxon>
        <taxon>Tracheophyta</taxon>
        <taxon>Spermatophyta</taxon>
        <taxon>Magnoliopsida</taxon>
        <taxon>Proteales</taxon>
        <taxon>Proteaceae</taxon>
        <taxon>Protea</taxon>
    </lineage>
</organism>
<sequence>MISGTIHKGVVLLLDHVRFTIGLQGGSFTYLRVEFRDFIAFIVVGNILFKYIVADASVASEWAFKGESMARSKSSIFKSALSLSAEHLSIWVAFFLTQSRGFCFFPLGSFETLIQGTRYRSNRISQTFQLLYCIWPDLTYC</sequence>
<dbReference type="AlphaFoldDB" id="A0A9Q0R1P1"/>